<dbReference type="SMART" id="SM00336">
    <property type="entry name" value="BBOX"/>
    <property type="match status" value="1"/>
</dbReference>
<accession>A0A1S2ZS44</accession>
<feature type="region of interest" description="Disordered" evidence="4">
    <location>
        <begin position="647"/>
        <end position="723"/>
    </location>
</feature>
<dbReference type="OrthoDB" id="6226111at2759"/>
<feature type="region of interest" description="Disordered" evidence="4">
    <location>
        <begin position="271"/>
        <end position="290"/>
    </location>
</feature>
<name>A0A1S2ZS44_ERIEU</name>
<dbReference type="AlphaFoldDB" id="A0A1S2ZS44"/>
<dbReference type="RefSeq" id="XP_007523707.1">
    <property type="nucleotide sequence ID" value="XM_007523645.1"/>
</dbReference>
<dbReference type="STRING" id="9365.ENSEEUP00000004311"/>
<evidence type="ECO:0000256" key="1">
    <source>
        <dbReference type="ARBA" id="ARBA00022771"/>
    </source>
</evidence>
<feature type="compositionally biased region" description="Polar residues" evidence="4">
    <location>
        <begin position="698"/>
        <end position="709"/>
    </location>
</feature>
<dbReference type="RefSeq" id="XP_060027882.1">
    <property type="nucleotide sequence ID" value="XM_060171899.1"/>
</dbReference>
<dbReference type="eggNOG" id="ENOG502QZ7B">
    <property type="taxonomic scope" value="Eukaryota"/>
</dbReference>
<evidence type="ECO:0000313" key="8">
    <source>
        <dbReference type="RefSeq" id="XP_060027882.1"/>
    </source>
</evidence>
<dbReference type="PANTHER" id="PTHR28634">
    <property type="entry name" value="ZINC FINGER B-BOX DOMAIN-CONTAINING PROTEIN 1"/>
    <property type="match status" value="1"/>
</dbReference>
<evidence type="ECO:0000256" key="3">
    <source>
        <dbReference type="PROSITE-ProRule" id="PRU00024"/>
    </source>
</evidence>
<reference evidence="7" key="1">
    <citation type="submission" date="2025-04" db="UniProtKB">
        <authorList>
            <consortium name="RefSeq"/>
        </authorList>
    </citation>
    <scope>IDENTIFICATION</scope>
</reference>
<evidence type="ECO:0000313" key="6">
    <source>
        <dbReference type="Proteomes" id="UP001652624"/>
    </source>
</evidence>
<dbReference type="GO" id="GO:0008270">
    <property type="term" value="F:zinc ion binding"/>
    <property type="evidence" value="ECO:0007669"/>
    <property type="project" value="UniProtKB-KW"/>
</dbReference>
<evidence type="ECO:0000256" key="4">
    <source>
        <dbReference type="SAM" id="MobiDB-lite"/>
    </source>
</evidence>
<evidence type="ECO:0000313" key="7">
    <source>
        <dbReference type="RefSeq" id="XP_007523707.1"/>
    </source>
</evidence>
<keyword evidence="1 3" id="KW-0479">Metal-binding</keyword>
<keyword evidence="6" id="KW-1185">Reference proteome</keyword>
<dbReference type="GeneID" id="103114026"/>
<sequence length="837" mass="94714">MNTKDFIVLPWGKPGNTVKLKYKNAQELRMEKVQLELDTQDMEMKLQEFHSAKRKEKEERQSNGFYWKSGQLCKMNNQSHMIAQHKENVKLSTGKVKLKLLKEQRQEPVKQHLNYRMVNPSESKKPMRKGKVCGQCENKAALLVCFECGEDYCSGCFAKIHQKGALKLHRTTLLQAKTQILSSVLDAAHHFIKEVNPDEPQKNCSAKEIGRSGIQHKPRPLPLQENNCEVDVSASERAQGTSPPASLLIEGSFDEDASAQSFQEALNQWRTGRQEQDEKQNLQAPKPESLEECEVQTNLKVWREPLKIEFKEDSLSYMQKIWLKKHRSTPQKQPGGIIRDEVPLPCETISETICPQNEHVEVSEVDNDKVQQQALFLPVEELIIERPEPALRIVELDDTNEEEYEEIGNVVPYKVELATKDSQQSCTIHGYQNTFMYGNDILHHHVFIKGKTDLLHLRLNNCFSYCKDISKAGTSNTSYENTVDSDIYSTAIENLGGSSFAERNSKEKNINIESNMKPDDSSISLEIKNSFPRINNEQPSIKEKLSEDIKESLEFSNLFEKTNSKDSKTESPLLLQEIALRSKPITEQYQGLERFFVFGKTERLHSLPSQSLDHSSSSTWISITGDRDWIPDHSVSAYASAAVDAGMQQNTQNSPPERTQKKRGKTSQRPSTANLPFLTSGRESSSGLSSPLSQSRSVVAQSLSRSMTQFPEIESADTTDPTENFLDDTAQQKSLTSFGKGPNMLKNVLGPSEKLYNPASEELAAFNNHLLDLSHSSPVCSMFSLGRVTYKVEGTRSSEKDTEIQSFCDSSTDEEEEEFSWQEANHHTTVVRVPNQH</sequence>
<dbReference type="PROSITE" id="PS50119">
    <property type="entry name" value="ZF_BBOX"/>
    <property type="match status" value="1"/>
</dbReference>
<keyword evidence="1 3" id="KW-0863">Zinc-finger</keyword>
<proteinExistence type="predicted"/>
<protein>
    <submittedName>
        <fullName evidence="7 8">Zinc finger B-box domain-containing protein 1</fullName>
    </submittedName>
</protein>
<dbReference type="CDD" id="cd19818">
    <property type="entry name" value="Bbox1_ZBBX"/>
    <property type="match status" value="1"/>
</dbReference>
<dbReference type="Proteomes" id="UP001652624">
    <property type="component" value="Chromosome 14"/>
</dbReference>
<dbReference type="PANTHER" id="PTHR28634:SF1">
    <property type="entry name" value="ZINC FINGER B-BOX DOMAIN-CONTAINING PROTEIN 1"/>
    <property type="match status" value="1"/>
</dbReference>
<feature type="domain" description="B box-type" evidence="5">
    <location>
        <begin position="128"/>
        <end position="174"/>
    </location>
</feature>
<dbReference type="InterPro" id="IPR037688">
    <property type="entry name" value="ZBBX"/>
</dbReference>
<feature type="compositionally biased region" description="Polar residues" evidence="4">
    <location>
        <begin position="647"/>
        <end position="657"/>
    </location>
</feature>
<evidence type="ECO:0000256" key="2">
    <source>
        <dbReference type="ARBA" id="ARBA00022833"/>
    </source>
</evidence>
<evidence type="ECO:0000259" key="5">
    <source>
        <dbReference type="PROSITE" id="PS50119"/>
    </source>
</evidence>
<dbReference type="InParanoid" id="A0A1S2ZS44"/>
<gene>
    <name evidence="7 8" type="primary">ZBBX</name>
</gene>
<dbReference type="Pfam" id="PF22586">
    <property type="entry name" value="ANCHR-like_BBOX"/>
    <property type="match status" value="1"/>
</dbReference>
<dbReference type="CTD" id="79740"/>
<organism evidence="6 7">
    <name type="scientific">Erinaceus europaeus</name>
    <name type="common">Western European hedgehog</name>
    <dbReference type="NCBI Taxonomy" id="9365"/>
    <lineage>
        <taxon>Eukaryota</taxon>
        <taxon>Metazoa</taxon>
        <taxon>Chordata</taxon>
        <taxon>Craniata</taxon>
        <taxon>Vertebrata</taxon>
        <taxon>Euteleostomi</taxon>
        <taxon>Mammalia</taxon>
        <taxon>Eutheria</taxon>
        <taxon>Laurasiatheria</taxon>
        <taxon>Eulipotyphla</taxon>
        <taxon>Erinaceidae</taxon>
        <taxon>Erinaceinae</taxon>
        <taxon>Erinaceus</taxon>
    </lineage>
</organism>
<feature type="compositionally biased region" description="Low complexity" evidence="4">
    <location>
        <begin position="680"/>
        <end position="697"/>
    </location>
</feature>
<dbReference type="InterPro" id="IPR000315">
    <property type="entry name" value="Znf_B-box"/>
</dbReference>
<feature type="region of interest" description="Disordered" evidence="4">
    <location>
        <begin position="812"/>
        <end position="837"/>
    </location>
</feature>
<keyword evidence="2" id="KW-0862">Zinc</keyword>